<evidence type="ECO:0000256" key="5">
    <source>
        <dbReference type="ARBA" id="ARBA00022989"/>
    </source>
</evidence>
<dbReference type="GO" id="GO:0055085">
    <property type="term" value="P:transmembrane transport"/>
    <property type="evidence" value="ECO:0007669"/>
    <property type="project" value="InterPro"/>
</dbReference>
<dbReference type="SUPFAM" id="SSF161098">
    <property type="entry name" value="MetI-like"/>
    <property type="match status" value="1"/>
</dbReference>
<reference evidence="9 10" key="2">
    <citation type="submission" date="2019-09" db="EMBL/GenBank/DDBJ databases">
        <title>Complete Genome Sequence and Methylome Analysis of free living Spirochaetas.</title>
        <authorList>
            <person name="Leshcheva N."/>
            <person name="Mikheeva N."/>
        </authorList>
    </citation>
    <scope>NUCLEOTIDE SEQUENCE [LARGE SCALE GENOMIC DNA]</scope>
    <source>
        <strain evidence="9 10">P</strain>
    </source>
</reference>
<evidence type="ECO:0000313" key="10">
    <source>
        <dbReference type="Proteomes" id="UP000323824"/>
    </source>
</evidence>
<protein>
    <submittedName>
        <fullName evidence="9">Sugar ABC transporter permease</fullName>
    </submittedName>
</protein>
<evidence type="ECO:0000313" key="9">
    <source>
        <dbReference type="EMBL" id="QEN04292.1"/>
    </source>
</evidence>
<dbReference type="RefSeq" id="WP_149567540.1">
    <property type="nucleotide sequence ID" value="NZ_CP035807.1"/>
</dbReference>
<name>A0A5C1QDL5_9SPIO</name>
<dbReference type="OrthoDB" id="368671at2"/>
<dbReference type="GO" id="GO:0005886">
    <property type="term" value="C:plasma membrane"/>
    <property type="evidence" value="ECO:0007669"/>
    <property type="project" value="UniProtKB-SubCell"/>
</dbReference>
<dbReference type="AlphaFoldDB" id="A0A5C1QDL5"/>
<dbReference type="PANTHER" id="PTHR30193">
    <property type="entry name" value="ABC TRANSPORTER PERMEASE PROTEIN"/>
    <property type="match status" value="1"/>
</dbReference>
<evidence type="ECO:0000256" key="3">
    <source>
        <dbReference type="ARBA" id="ARBA00022475"/>
    </source>
</evidence>
<organism evidence="9 10">
    <name type="scientific">Thiospirochaeta perfilievii</name>
    <dbReference type="NCBI Taxonomy" id="252967"/>
    <lineage>
        <taxon>Bacteria</taxon>
        <taxon>Pseudomonadati</taxon>
        <taxon>Spirochaetota</taxon>
        <taxon>Spirochaetia</taxon>
        <taxon>Spirochaetales</taxon>
        <taxon>Spirochaetaceae</taxon>
        <taxon>Thiospirochaeta</taxon>
    </lineage>
</organism>
<keyword evidence="5 7" id="KW-1133">Transmembrane helix</keyword>
<dbReference type="InterPro" id="IPR000515">
    <property type="entry name" value="MetI-like"/>
</dbReference>
<feature type="transmembrane region" description="Helical" evidence="7">
    <location>
        <begin position="223"/>
        <end position="243"/>
    </location>
</feature>
<feature type="transmembrane region" description="Helical" evidence="7">
    <location>
        <begin position="119"/>
        <end position="140"/>
    </location>
</feature>
<feature type="transmembrane region" description="Helical" evidence="7">
    <location>
        <begin position="85"/>
        <end position="107"/>
    </location>
</feature>
<feature type="transmembrane region" description="Helical" evidence="7">
    <location>
        <begin position="277"/>
        <end position="297"/>
    </location>
</feature>
<evidence type="ECO:0000256" key="1">
    <source>
        <dbReference type="ARBA" id="ARBA00004651"/>
    </source>
</evidence>
<sequence length="312" mass="35081">MKKQYLAKRLSVRRSNDEKVWILLFLLPTLVFYGLFVVWPLLASLYYSFFQWDGFTPKPSYFIGFRNYIDVLQDEYFWNAGKNTLVFVLGNNLVKLPLTLVIAFVLNNVLKRGSNVYRALFFLPVVSSTAIIGVVMQFILNPTFGPVNNILSMLNITSSPIDFLGLKKVVLPAIMSVEIWHYTGQYIVYWMAGLQTVPASLYEAADIDGASGFQKFTKITVPVMKPFIVIISFIGIVMSLRVFDIVKTMTNGGPNFASEVIGTFIYKNSFGAITPKYGYSSAVAIIFGILLIVVGMLQAKAYSKSSDERKSY</sequence>
<dbReference type="CDD" id="cd06261">
    <property type="entry name" value="TM_PBP2"/>
    <property type="match status" value="1"/>
</dbReference>
<keyword evidence="2" id="KW-0813">Transport</keyword>
<evidence type="ECO:0000256" key="2">
    <source>
        <dbReference type="ARBA" id="ARBA00022448"/>
    </source>
</evidence>
<keyword evidence="6 7" id="KW-0472">Membrane</keyword>
<evidence type="ECO:0000259" key="8">
    <source>
        <dbReference type="Pfam" id="PF00528"/>
    </source>
</evidence>
<proteinExistence type="predicted"/>
<dbReference type="InterPro" id="IPR051393">
    <property type="entry name" value="ABC_transporter_permease"/>
</dbReference>
<reference evidence="9 10" key="1">
    <citation type="submission" date="2019-02" db="EMBL/GenBank/DDBJ databases">
        <authorList>
            <person name="Fomenkov A."/>
            <person name="Dubinina G."/>
            <person name="Grabovich M."/>
            <person name="Vincze T."/>
            <person name="Roberts R.J."/>
        </authorList>
    </citation>
    <scope>NUCLEOTIDE SEQUENCE [LARGE SCALE GENOMIC DNA]</scope>
    <source>
        <strain evidence="9 10">P</strain>
    </source>
</reference>
<comment type="subcellular location">
    <subcellularLocation>
        <location evidence="1">Cell membrane</location>
        <topology evidence="1">Multi-pass membrane protein</topology>
    </subcellularLocation>
</comment>
<keyword evidence="4 7" id="KW-0812">Transmembrane</keyword>
<dbReference type="Proteomes" id="UP000323824">
    <property type="component" value="Chromosome"/>
</dbReference>
<gene>
    <name evidence="9" type="ORF">EW093_06110</name>
</gene>
<dbReference type="EMBL" id="CP035807">
    <property type="protein sequence ID" value="QEN04292.1"/>
    <property type="molecule type" value="Genomic_DNA"/>
</dbReference>
<keyword evidence="10" id="KW-1185">Reference proteome</keyword>
<evidence type="ECO:0000256" key="6">
    <source>
        <dbReference type="ARBA" id="ARBA00023136"/>
    </source>
</evidence>
<dbReference type="PANTHER" id="PTHR30193:SF37">
    <property type="entry name" value="INNER MEMBRANE ABC TRANSPORTER PERMEASE PROTEIN YCJO"/>
    <property type="match status" value="1"/>
</dbReference>
<keyword evidence="3" id="KW-1003">Cell membrane</keyword>
<dbReference type="KEGG" id="sper:EW093_06110"/>
<feature type="transmembrane region" description="Helical" evidence="7">
    <location>
        <begin position="20"/>
        <end position="42"/>
    </location>
</feature>
<dbReference type="Gene3D" id="1.10.3720.10">
    <property type="entry name" value="MetI-like"/>
    <property type="match status" value="1"/>
</dbReference>
<evidence type="ECO:0000256" key="7">
    <source>
        <dbReference type="SAM" id="Phobius"/>
    </source>
</evidence>
<dbReference type="InterPro" id="IPR035906">
    <property type="entry name" value="MetI-like_sf"/>
</dbReference>
<accession>A0A5C1QDL5</accession>
<evidence type="ECO:0000256" key="4">
    <source>
        <dbReference type="ARBA" id="ARBA00022692"/>
    </source>
</evidence>
<feature type="domain" description="ABC transmembrane type-1" evidence="8">
    <location>
        <begin position="97"/>
        <end position="301"/>
    </location>
</feature>
<dbReference type="Pfam" id="PF00528">
    <property type="entry name" value="BPD_transp_1"/>
    <property type="match status" value="1"/>
</dbReference>